<proteinExistence type="predicted"/>
<organism evidence="1 2">
    <name type="scientific">Hypocrea atroviridis (strain ATCC 20476 / IMI 206040)</name>
    <name type="common">Trichoderma atroviride</name>
    <dbReference type="NCBI Taxonomy" id="452589"/>
    <lineage>
        <taxon>Eukaryota</taxon>
        <taxon>Fungi</taxon>
        <taxon>Dikarya</taxon>
        <taxon>Ascomycota</taxon>
        <taxon>Pezizomycotina</taxon>
        <taxon>Sordariomycetes</taxon>
        <taxon>Hypocreomycetidae</taxon>
        <taxon>Hypocreales</taxon>
        <taxon>Hypocreaceae</taxon>
        <taxon>Trichoderma</taxon>
    </lineage>
</organism>
<evidence type="ECO:0000313" key="2">
    <source>
        <dbReference type="Proteomes" id="UP000005426"/>
    </source>
</evidence>
<dbReference type="AlphaFoldDB" id="G9NJ87"/>
<reference evidence="1 2" key="1">
    <citation type="journal article" date="2011" name="Genome Biol.">
        <title>Comparative genome sequence analysis underscores mycoparasitism as the ancestral life style of Trichoderma.</title>
        <authorList>
            <person name="Kubicek C.P."/>
            <person name="Herrera-Estrella A."/>
            <person name="Seidl-Seiboth V."/>
            <person name="Martinez D.A."/>
            <person name="Druzhinina I.S."/>
            <person name="Thon M."/>
            <person name="Zeilinger S."/>
            <person name="Casas-Flores S."/>
            <person name="Horwitz B.A."/>
            <person name="Mukherjee P.K."/>
            <person name="Mukherjee M."/>
            <person name="Kredics L."/>
            <person name="Alcaraz L.D."/>
            <person name="Aerts A."/>
            <person name="Antal Z."/>
            <person name="Atanasova L."/>
            <person name="Cervantes-Badillo M.G."/>
            <person name="Challacombe J."/>
            <person name="Chertkov O."/>
            <person name="McCluskey K."/>
            <person name="Coulpier F."/>
            <person name="Deshpande N."/>
            <person name="von Doehren H."/>
            <person name="Ebbole D.J."/>
            <person name="Esquivel-Naranjo E.U."/>
            <person name="Fekete E."/>
            <person name="Flipphi M."/>
            <person name="Glaser F."/>
            <person name="Gomez-Rodriguez E.Y."/>
            <person name="Gruber S."/>
            <person name="Han C."/>
            <person name="Henrissat B."/>
            <person name="Hermosa R."/>
            <person name="Hernandez-Onate M."/>
            <person name="Karaffa L."/>
            <person name="Kosti I."/>
            <person name="Le Crom S."/>
            <person name="Lindquist E."/>
            <person name="Lucas S."/>
            <person name="Luebeck M."/>
            <person name="Luebeck P.S."/>
            <person name="Margeot A."/>
            <person name="Metz B."/>
            <person name="Misra M."/>
            <person name="Nevalainen H."/>
            <person name="Omann M."/>
            <person name="Packer N."/>
            <person name="Perrone G."/>
            <person name="Uresti-Rivera E.E."/>
            <person name="Salamov A."/>
            <person name="Schmoll M."/>
            <person name="Seiboth B."/>
            <person name="Shapiro H."/>
            <person name="Sukno S."/>
            <person name="Tamayo-Ramos J.A."/>
            <person name="Tisch D."/>
            <person name="Wiest A."/>
            <person name="Wilkinson H.H."/>
            <person name="Zhang M."/>
            <person name="Coutinho P.M."/>
            <person name="Kenerley C.M."/>
            <person name="Monte E."/>
            <person name="Baker S.E."/>
            <person name="Grigoriev I.V."/>
        </authorList>
    </citation>
    <scope>NUCLEOTIDE SEQUENCE [LARGE SCALE GENOMIC DNA]</scope>
    <source>
        <strain evidence="2">ATCC 20476 / IMI 206040</strain>
    </source>
</reference>
<gene>
    <name evidence="1" type="ORF">TRIATDRAFT_92093</name>
</gene>
<evidence type="ECO:0000313" key="1">
    <source>
        <dbReference type="EMBL" id="EHK48962.1"/>
    </source>
</evidence>
<comment type="caution">
    <text evidence="1">The sequence shown here is derived from an EMBL/GenBank/DDBJ whole genome shotgun (WGS) entry which is preliminary data.</text>
</comment>
<protein>
    <submittedName>
        <fullName evidence="1">Uncharacterized protein</fullName>
    </submittedName>
</protein>
<sequence length="254" mass="27566">MARRDAAKGSPSLAVTASWDSQLGLQQEPVQCCTTLGCPGTGESSPALQANMQHQSSISAVQDLFLSTCSHLFCNDNKSTSVRGQSCLARVTISHWAHATLSSPPSDSQELEAVPIPLFLALLRHHRPAGDVRRVQPLVLALDEMDGVDNLVRRGQTDRQTDRQTLRGWAQSLGFNMFPIDLCLDLLTAQYLGNIAGCSERVLPPVAVTILPTRPLFSWPRPKCGPIILDLRLPCIAAVAMHAAQLATSKERQV</sequence>
<dbReference type="HOGENOM" id="CLU_1094422_0_0_1"/>
<dbReference type="OrthoDB" id="10658993at2759"/>
<dbReference type="EMBL" id="ABDG02000017">
    <property type="protein sequence ID" value="EHK48962.1"/>
    <property type="molecule type" value="Genomic_DNA"/>
</dbReference>
<keyword evidence="2" id="KW-1185">Reference proteome</keyword>
<accession>G9NJ87</accession>
<name>G9NJ87_HYPAI</name>
<dbReference type="Proteomes" id="UP000005426">
    <property type="component" value="Unassembled WGS sequence"/>
</dbReference>